<proteinExistence type="predicted"/>
<dbReference type="AlphaFoldDB" id="A0A645BXN5"/>
<accession>A0A645BXN5</accession>
<protein>
    <submittedName>
        <fullName evidence="1">Uncharacterized protein</fullName>
    </submittedName>
</protein>
<gene>
    <name evidence="1" type="ORF">SDC9_117204</name>
</gene>
<evidence type="ECO:0000313" key="1">
    <source>
        <dbReference type="EMBL" id="MPM70250.1"/>
    </source>
</evidence>
<dbReference type="EMBL" id="VSSQ01023366">
    <property type="protein sequence ID" value="MPM70250.1"/>
    <property type="molecule type" value="Genomic_DNA"/>
</dbReference>
<reference evidence="1" key="1">
    <citation type="submission" date="2019-08" db="EMBL/GenBank/DDBJ databases">
        <authorList>
            <person name="Kucharzyk K."/>
            <person name="Murdoch R.W."/>
            <person name="Higgins S."/>
            <person name="Loffler F."/>
        </authorList>
    </citation>
    <scope>NUCLEOTIDE SEQUENCE</scope>
</reference>
<comment type="caution">
    <text evidence="1">The sequence shown here is derived from an EMBL/GenBank/DDBJ whole genome shotgun (WGS) entry which is preliminary data.</text>
</comment>
<organism evidence="1">
    <name type="scientific">bioreactor metagenome</name>
    <dbReference type="NCBI Taxonomy" id="1076179"/>
    <lineage>
        <taxon>unclassified sequences</taxon>
        <taxon>metagenomes</taxon>
        <taxon>ecological metagenomes</taxon>
    </lineage>
</organism>
<name>A0A645BXN5_9ZZZZ</name>
<sequence length="52" mass="5610">MSSITIIEPYLTVNVDDNATSIMSSPLANLFTNTIDGYPKVLSCSFNAILLT</sequence>